<sequence length="49" mass="5886">MLHGGFYFIYLLSIFNILTMRGEMVVLNASIFRRPTSIFKYHIYFLSYT</sequence>
<reference evidence="2 3" key="1">
    <citation type="submission" date="2009-01" db="EMBL/GenBank/DDBJ databases">
        <authorList>
            <person name="Fulton L."/>
            <person name="Clifton S."/>
            <person name="Chinwalla A.T."/>
            <person name="Mitreva M."/>
            <person name="Sodergren E."/>
            <person name="Weinstock G."/>
            <person name="Clifton S."/>
            <person name="Dooling D.J."/>
            <person name="Fulton B."/>
            <person name="Minx P."/>
            <person name="Pepin K.H."/>
            <person name="Johnson M."/>
            <person name="Bhonagiri V."/>
            <person name="Nash W.E."/>
            <person name="Mardis E.R."/>
            <person name="Wilson R.K."/>
        </authorList>
    </citation>
    <scope>NUCLEOTIDE SEQUENCE [LARGE SCALE GENOMIC DNA]</scope>
    <source>
        <strain evidence="2 3">NRL30031/H210</strain>
    </source>
</reference>
<comment type="caution">
    <text evidence="2">The sequence shown here is derived from an EMBL/GenBank/DDBJ whole genome shotgun (WGS) entry which is preliminary data.</text>
</comment>
<feature type="transmembrane region" description="Helical" evidence="1">
    <location>
        <begin position="6"/>
        <end position="32"/>
    </location>
</feature>
<gene>
    <name evidence="2" type="ORF">NEIFLAOT_00591</name>
</gene>
<accession>C0EKY8</accession>
<dbReference type="EMBL" id="ACEN01000014">
    <property type="protein sequence ID" value="EEG34303.1"/>
    <property type="molecule type" value="Genomic_DNA"/>
</dbReference>
<name>C0EKY8_NEIFL</name>
<proteinExistence type="predicted"/>
<keyword evidence="3" id="KW-1185">Reference proteome</keyword>
<evidence type="ECO:0000256" key="1">
    <source>
        <dbReference type="SAM" id="Phobius"/>
    </source>
</evidence>
<keyword evidence="1" id="KW-0472">Membrane</keyword>
<evidence type="ECO:0000313" key="3">
    <source>
        <dbReference type="Proteomes" id="UP000004457"/>
    </source>
</evidence>
<dbReference type="Proteomes" id="UP000004457">
    <property type="component" value="Unassembled WGS sequence"/>
</dbReference>
<keyword evidence="1" id="KW-0812">Transmembrane</keyword>
<dbReference type="AlphaFoldDB" id="C0EKY8"/>
<evidence type="ECO:0000313" key="2">
    <source>
        <dbReference type="EMBL" id="EEG34303.1"/>
    </source>
</evidence>
<keyword evidence="1" id="KW-1133">Transmembrane helix</keyword>
<protein>
    <submittedName>
        <fullName evidence="2">Uncharacterized protein</fullName>
    </submittedName>
</protein>
<organism evidence="2 3">
    <name type="scientific">Neisseria flavescens NRL30031/H210</name>
    <dbReference type="NCBI Taxonomy" id="546264"/>
    <lineage>
        <taxon>Bacteria</taxon>
        <taxon>Pseudomonadati</taxon>
        <taxon>Pseudomonadota</taxon>
        <taxon>Betaproteobacteria</taxon>
        <taxon>Neisseriales</taxon>
        <taxon>Neisseriaceae</taxon>
        <taxon>Neisseria</taxon>
    </lineage>
</organism>